<dbReference type="GO" id="GO:0043190">
    <property type="term" value="C:ATP-binding cassette (ABC) transporter complex"/>
    <property type="evidence" value="ECO:0007669"/>
    <property type="project" value="InterPro"/>
</dbReference>
<keyword evidence="5" id="KW-0813">Transport</keyword>
<evidence type="ECO:0000256" key="4">
    <source>
        <dbReference type="ARBA" id="ARBA00023136"/>
    </source>
</evidence>
<organism evidence="7 8">
    <name type="scientific">Aceticella autotrophica</name>
    <dbReference type="NCBI Taxonomy" id="2755338"/>
    <lineage>
        <taxon>Bacteria</taxon>
        <taxon>Bacillati</taxon>
        <taxon>Bacillota</taxon>
        <taxon>Clostridia</taxon>
        <taxon>Thermoanaerobacterales</taxon>
        <taxon>Thermoanaerobacteraceae</taxon>
        <taxon>Aceticella</taxon>
    </lineage>
</organism>
<dbReference type="Proteomes" id="UP000671913">
    <property type="component" value="Chromosome"/>
</dbReference>
<dbReference type="InterPro" id="IPR052902">
    <property type="entry name" value="ABC-2_transporter"/>
</dbReference>
<dbReference type="AlphaFoldDB" id="A0A975AVF5"/>
<evidence type="ECO:0000256" key="3">
    <source>
        <dbReference type="ARBA" id="ARBA00022989"/>
    </source>
</evidence>
<feature type="transmembrane region" description="Helical" evidence="5">
    <location>
        <begin position="35"/>
        <end position="61"/>
    </location>
</feature>
<protein>
    <recommendedName>
        <fullName evidence="5">Transport permease protein</fullName>
    </recommendedName>
</protein>
<gene>
    <name evidence="7" type="ORF">ACETAC_10205</name>
</gene>
<evidence type="ECO:0000256" key="2">
    <source>
        <dbReference type="ARBA" id="ARBA00022692"/>
    </source>
</evidence>
<dbReference type="PANTHER" id="PTHR43027:SF2">
    <property type="entry name" value="TRANSPORT PERMEASE PROTEIN"/>
    <property type="match status" value="1"/>
</dbReference>
<proteinExistence type="inferred from homology"/>
<feature type="transmembrane region" description="Helical" evidence="5">
    <location>
        <begin position="189"/>
        <end position="208"/>
    </location>
</feature>
<dbReference type="GO" id="GO:0140359">
    <property type="term" value="F:ABC-type transporter activity"/>
    <property type="evidence" value="ECO:0007669"/>
    <property type="project" value="InterPro"/>
</dbReference>
<keyword evidence="3 5" id="KW-1133">Transmembrane helix</keyword>
<comment type="similarity">
    <text evidence="5">Belongs to the ABC-2 integral membrane protein family.</text>
</comment>
<dbReference type="RefSeq" id="WP_284679888.1">
    <property type="nucleotide sequence ID" value="NZ_CP060096.1"/>
</dbReference>
<sequence length="268" mass="30386">MKNNTKRKEMNPDFKFEIRHIMKAMYEITKIEFKLFLRLFPAVFFSFFFPSLMLLMFGGIYGNTPNNMFGGHGVVDVSFPAYTAMIIAVTGIMTLPLSVCGYREQKILKRYEATPISPWHVLASQIIINIIMTICGMILLFLVGKIVFNLHFLGALFPTIIALLLSIFSIFSIGILIASLSPNIKTAQIIANIVYFPMIFLTGATIPLEIFPKIMIKISKFIPLTYSVDLLKGVWLGGKLSDYTNDILILLIIMTISLLISIFTFRWE</sequence>
<dbReference type="EMBL" id="CP060096">
    <property type="protein sequence ID" value="QSZ27199.1"/>
    <property type="molecule type" value="Genomic_DNA"/>
</dbReference>
<name>A0A975AVF5_9THEO</name>
<feature type="transmembrane region" description="Helical" evidence="5">
    <location>
        <begin position="121"/>
        <end position="143"/>
    </location>
</feature>
<evidence type="ECO:0000259" key="6">
    <source>
        <dbReference type="PROSITE" id="PS51012"/>
    </source>
</evidence>
<dbReference type="PIRSF" id="PIRSF006648">
    <property type="entry name" value="DrrB"/>
    <property type="match status" value="1"/>
</dbReference>
<dbReference type="InterPro" id="IPR013525">
    <property type="entry name" value="ABC2_TM"/>
</dbReference>
<feature type="transmembrane region" description="Helical" evidence="5">
    <location>
        <begin position="155"/>
        <end position="177"/>
    </location>
</feature>
<accession>A0A975AVF5</accession>
<dbReference type="PROSITE" id="PS51012">
    <property type="entry name" value="ABC_TM2"/>
    <property type="match status" value="1"/>
</dbReference>
<evidence type="ECO:0000313" key="8">
    <source>
        <dbReference type="Proteomes" id="UP000671913"/>
    </source>
</evidence>
<keyword evidence="4 5" id="KW-0472">Membrane</keyword>
<feature type="transmembrane region" description="Helical" evidence="5">
    <location>
        <begin position="81"/>
        <end position="100"/>
    </location>
</feature>
<dbReference type="KEGG" id="aaut:ACETAC_10205"/>
<keyword evidence="8" id="KW-1185">Reference proteome</keyword>
<keyword evidence="5" id="KW-1003">Cell membrane</keyword>
<dbReference type="Pfam" id="PF01061">
    <property type="entry name" value="ABC2_membrane"/>
    <property type="match status" value="1"/>
</dbReference>
<feature type="domain" description="ABC transmembrane type-2" evidence="6">
    <location>
        <begin position="41"/>
        <end position="268"/>
    </location>
</feature>
<dbReference type="InterPro" id="IPR047817">
    <property type="entry name" value="ABC2_TM_bact-type"/>
</dbReference>
<evidence type="ECO:0000256" key="5">
    <source>
        <dbReference type="RuleBase" id="RU361157"/>
    </source>
</evidence>
<evidence type="ECO:0000313" key="7">
    <source>
        <dbReference type="EMBL" id="QSZ27199.1"/>
    </source>
</evidence>
<dbReference type="InterPro" id="IPR000412">
    <property type="entry name" value="ABC_2_transport"/>
</dbReference>
<dbReference type="PRINTS" id="PR00164">
    <property type="entry name" value="ABC2TRNSPORT"/>
</dbReference>
<evidence type="ECO:0000256" key="1">
    <source>
        <dbReference type="ARBA" id="ARBA00004141"/>
    </source>
</evidence>
<keyword evidence="2 5" id="KW-0812">Transmembrane</keyword>
<comment type="subcellular location">
    <subcellularLocation>
        <location evidence="5">Cell membrane</location>
        <topology evidence="5">Multi-pass membrane protein</topology>
    </subcellularLocation>
    <subcellularLocation>
        <location evidence="1">Membrane</location>
        <topology evidence="1">Multi-pass membrane protein</topology>
    </subcellularLocation>
</comment>
<dbReference type="PANTHER" id="PTHR43027">
    <property type="entry name" value="DOXORUBICIN RESISTANCE ABC TRANSPORTER PERMEASE PROTEIN DRRC-RELATED"/>
    <property type="match status" value="1"/>
</dbReference>
<feature type="transmembrane region" description="Helical" evidence="5">
    <location>
        <begin position="247"/>
        <end position="267"/>
    </location>
</feature>
<reference evidence="7" key="1">
    <citation type="submission" date="2020-08" db="EMBL/GenBank/DDBJ databases">
        <title>Genomic insights into the carbon and energy metabolism of the first obligate autotrophic acetogenic bacterium Aceticella autotrophica gen. nov., sp. nov.</title>
        <authorList>
            <person name="Toshchakov S.V."/>
            <person name="Elcheninov A.G."/>
            <person name="Kublanov I.V."/>
            <person name="Frolov E.N."/>
            <person name="Lebedinsky A.V."/>
        </authorList>
    </citation>
    <scope>NUCLEOTIDE SEQUENCE</scope>
    <source>
        <strain evidence="7">3443-3Ac</strain>
    </source>
</reference>